<sequence>MMQKTWKTESLRFVKMVFDIHRDSIARKDSTFIANGKEYAKVALIVSRTSKNYDENVDFAELLHAIIEQKYPGISRGVIVKNGKAQSTYNQDLIGESVLMNIGGIDNTLEEEFRAADILATIIKEIIETN</sequence>
<keyword evidence="2" id="KW-1185">Reference proteome</keyword>
<dbReference type="InterPro" id="IPR010897">
    <property type="entry name" value="Spore_II_P"/>
</dbReference>
<protein>
    <submittedName>
        <fullName evidence="1">Stage II sporulation protein P</fullName>
    </submittedName>
</protein>
<gene>
    <name evidence="1" type="ORF">ABIC55_003959</name>
</gene>
<organism evidence="1 2">
    <name type="scientific">Sporosarcina psychrophila</name>
    <name type="common">Bacillus psychrophilus</name>
    <dbReference type="NCBI Taxonomy" id="1476"/>
    <lineage>
        <taxon>Bacteria</taxon>
        <taxon>Bacillati</taxon>
        <taxon>Bacillota</taxon>
        <taxon>Bacilli</taxon>
        <taxon>Bacillales</taxon>
        <taxon>Caryophanaceae</taxon>
        <taxon>Sporosarcina</taxon>
    </lineage>
</organism>
<accession>A0ABV2KCP5</accession>
<reference evidence="1 2" key="1">
    <citation type="submission" date="2024-06" db="EMBL/GenBank/DDBJ databases">
        <title>Sorghum-associated microbial communities from plants grown in Nebraska, USA.</title>
        <authorList>
            <person name="Schachtman D."/>
        </authorList>
    </citation>
    <scope>NUCLEOTIDE SEQUENCE [LARGE SCALE GENOMIC DNA]</scope>
    <source>
        <strain evidence="1 2">1288</strain>
    </source>
</reference>
<evidence type="ECO:0000313" key="1">
    <source>
        <dbReference type="EMBL" id="MET3658841.1"/>
    </source>
</evidence>
<comment type="caution">
    <text evidence="1">The sequence shown here is derived from an EMBL/GenBank/DDBJ whole genome shotgun (WGS) entry which is preliminary data.</text>
</comment>
<name>A0ABV2KCP5_SPOPS</name>
<proteinExistence type="predicted"/>
<dbReference type="Pfam" id="PF07454">
    <property type="entry name" value="SpoIIP"/>
    <property type="match status" value="1"/>
</dbReference>
<evidence type="ECO:0000313" key="2">
    <source>
        <dbReference type="Proteomes" id="UP001549104"/>
    </source>
</evidence>
<dbReference type="EMBL" id="JBEPME010000006">
    <property type="protein sequence ID" value="MET3658841.1"/>
    <property type="molecule type" value="Genomic_DNA"/>
</dbReference>
<dbReference type="Proteomes" id="UP001549104">
    <property type="component" value="Unassembled WGS sequence"/>
</dbReference>